<feature type="domain" description="BON" evidence="2">
    <location>
        <begin position="102"/>
        <end position="170"/>
    </location>
</feature>
<accession>A0A2S0N2R7</accession>
<dbReference type="PROSITE" id="PS50914">
    <property type="entry name" value="BON"/>
    <property type="match status" value="1"/>
</dbReference>
<dbReference type="Proteomes" id="UP000239326">
    <property type="component" value="Chromosome"/>
</dbReference>
<feature type="coiled-coil region" evidence="1">
    <location>
        <begin position="47"/>
        <end position="85"/>
    </location>
</feature>
<protein>
    <submittedName>
        <fullName evidence="3">Transporter</fullName>
    </submittedName>
</protein>
<dbReference type="RefSeq" id="WP_106447402.1">
    <property type="nucleotide sequence ID" value="NZ_CP027669.1"/>
</dbReference>
<evidence type="ECO:0000313" key="4">
    <source>
        <dbReference type="Proteomes" id="UP000239326"/>
    </source>
</evidence>
<proteinExistence type="predicted"/>
<dbReference type="KEGG" id="simp:C6571_15035"/>
<dbReference type="InterPro" id="IPR051686">
    <property type="entry name" value="Lipoprotein_DolP"/>
</dbReference>
<dbReference type="PANTHER" id="PTHR34606">
    <property type="entry name" value="BON DOMAIN-CONTAINING PROTEIN"/>
    <property type="match status" value="1"/>
</dbReference>
<name>A0A2S0N2R7_9BURK</name>
<keyword evidence="1" id="KW-0175">Coiled coil</keyword>
<dbReference type="AlphaFoldDB" id="A0A2S0N2R7"/>
<dbReference type="SMART" id="SM00749">
    <property type="entry name" value="BON"/>
    <property type="match status" value="1"/>
</dbReference>
<dbReference type="PANTHER" id="PTHR34606:SF15">
    <property type="entry name" value="BON DOMAIN-CONTAINING PROTEIN"/>
    <property type="match status" value="1"/>
</dbReference>
<gene>
    <name evidence="3" type="ORF">C6571_15035</name>
</gene>
<dbReference type="InterPro" id="IPR007055">
    <property type="entry name" value="BON_dom"/>
</dbReference>
<evidence type="ECO:0000259" key="2">
    <source>
        <dbReference type="PROSITE" id="PS50914"/>
    </source>
</evidence>
<reference evidence="3 4" key="1">
    <citation type="submission" date="2018-03" db="EMBL/GenBank/DDBJ databases">
        <title>Genome sequencing of Simplicispira sp.</title>
        <authorList>
            <person name="Kim S.-J."/>
            <person name="Heo J."/>
            <person name="Kwon S.-W."/>
        </authorList>
    </citation>
    <scope>NUCLEOTIDE SEQUENCE [LARGE SCALE GENOMIC DNA]</scope>
    <source>
        <strain evidence="3 4">SC1-8</strain>
    </source>
</reference>
<evidence type="ECO:0000313" key="3">
    <source>
        <dbReference type="EMBL" id="AVO42425.1"/>
    </source>
</evidence>
<dbReference type="InterPro" id="IPR014004">
    <property type="entry name" value="Transpt-assoc_nodulatn_dom_bac"/>
</dbReference>
<keyword evidence="4" id="KW-1185">Reference proteome</keyword>
<dbReference type="EMBL" id="CP027669">
    <property type="protein sequence ID" value="AVO42425.1"/>
    <property type="molecule type" value="Genomic_DNA"/>
</dbReference>
<organism evidence="3 4">
    <name type="scientific">Simplicispira suum</name>
    <dbReference type="NCBI Taxonomy" id="2109915"/>
    <lineage>
        <taxon>Bacteria</taxon>
        <taxon>Pseudomonadati</taxon>
        <taxon>Pseudomonadota</taxon>
        <taxon>Betaproteobacteria</taxon>
        <taxon>Burkholderiales</taxon>
        <taxon>Comamonadaceae</taxon>
        <taxon>Simplicispira</taxon>
    </lineage>
</organism>
<dbReference type="Pfam" id="PF04972">
    <property type="entry name" value="BON"/>
    <property type="match status" value="1"/>
</dbReference>
<sequence length="171" mass="17248">MNNTLPYSGSFARISTIVAVTALSLGLAACDKAQEPPTAGQRLDSAIQKTDQAAEDAKIKAEQALQATENKLDQGAAKVESAAQDAGASIKSAANSAAALADDASITARISAELAKDPDLSAIKIDVDTKAGAVRLSGPAPSEAAKDRATSLAKSIEGVTSVNNELVVGKS</sequence>
<dbReference type="Gene3D" id="3.30.1340.30">
    <property type="match status" value="1"/>
</dbReference>
<evidence type="ECO:0000256" key="1">
    <source>
        <dbReference type="SAM" id="Coils"/>
    </source>
</evidence>
<dbReference type="OrthoDB" id="8564061at2"/>